<dbReference type="AlphaFoldDB" id="A0A1E3NEG1"/>
<protein>
    <recommendedName>
        <fullName evidence="9">Glycosyltransferase family 15 protein</fullName>
    </recommendedName>
</protein>
<dbReference type="EMBL" id="KV454007">
    <property type="protein sequence ID" value="ODQ44512.1"/>
    <property type="molecule type" value="Genomic_DNA"/>
</dbReference>
<evidence type="ECO:0000256" key="2">
    <source>
        <dbReference type="ARBA" id="ARBA00007677"/>
    </source>
</evidence>
<evidence type="ECO:0000256" key="4">
    <source>
        <dbReference type="ARBA" id="ARBA00022679"/>
    </source>
</evidence>
<dbReference type="GO" id="GO:0000026">
    <property type="term" value="F:alpha-1,2-mannosyltransferase activity"/>
    <property type="evidence" value="ECO:0007669"/>
    <property type="project" value="TreeGrafter"/>
</dbReference>
<keyword evidence="3" id="KW-0328">Glycosyltransferase</keyword>
<keyword evidence="8" id="KW-1185">Reference proteome</keyword>
<evidence type="ECO:0000256" key="5">
    <source>
        <dbReference type="ARBA" id="ARBA00022968"/>
    </source>
</evidence>
<dbReference type="SUPFAM" id="SSF53448">
    <property type="entry name" value="Nucleotide-diphospho-sugar transferases"/>
    <property type="match status" value="1"/>
</dbReference>
<gene>
    <name evidence="7" type="ORF">PICMEDRAFT_37303</name>
</gene>
<keyword evidence="5" id="KW-0735">Signal-anchor</keyword>
<evidence type="ECO:0000256" key="1">
    <source>
        <dbReference type="ARBA" id="ARBA00004606"/>
    </source>
</evidence>
<dbReference type="PIRSF" id="PIRSF018153">
    <property type="entry name" value="Glyco_trans_15"/>
    <property type="match status" value="1"/>
</dbReference>
<dbReference type="GO" id="GO:0005794">
    <property type="term" value="C:Golgi apparatus"/>
    <property type="evidence" value="ECO:0007669"/>
    <property type="project" value="TreeGrafter"/>
</dbReference>
<proteinExistence type="inferred from homology"/>
<reference evidence="7 8" key="1">
    <citation type="journal article" date="2016" name="Proc. Natl. Acad. Sci. U.S.A.">
        <title>Comparative genomics of biotechnologically important yeasts.</title>
        <authorList>
            <person name="Riley R."/>
            <person name="Haridas S."/>
            <person name="Wolfe K.H."/>
            <person name="Lopes M.R."/>
            <person name="Hittinger C.T."/>
            <person name="Goeker M."/>
            <person name="Salamov A.A."/>
            <person name="Wisecaver J.H."/>
            <person name="Long T.M."/>
            <person name="Calvey C.H."/>
            <person name="Aerts A.L."/>
            <person name="Barry K.W."/>
            <person name="Choi C."/>
            <person name="Clum A."/>
            <person name="Coughlan A.Y."/>
            <person name="Deshpande S."/>
            <person name="Douglass A.P."/>
            <person name="Hanson S.J."/>
            <person name="Klenk H.-P."/>
            <person name="LaButti K.M."/>
            <person name="Lapidus A."/>
            <person name="Lindquist E.A."/>
            <person name="Lipzen A.M."/>
            <person name="Meier-Kolthoff J.P."/>
            <person name="Ohm R.A."/>
            <person name="Otillar R.P."/>
            <person name="Pangilinan J.L."/>
            <person name="Peng Y."/>
            <person name="Rokas A."/>
            <person name="Rosa C.A."/>
            <person name="Scheuner C."/>
            <person name="Sibirny A.A."/>
            <person name="Slot J.C."/>
            <person name="Stielow J.B."/>
            <person name="Sun H."/>
            <person name="Kurtzman C.P."/>
            <person name="Blackwell M."/>
            <person name="Grigoriev I.V."/>
            <person name="Jeffries T.W."/>
        </authorList>
    </citation>
    <scope>NUCLEOTIDE SEQUENCE [LARGE SCALE GENOMIC DNA]</scope>
    <source>
        <strain evidence="7 8">NRRL Y-2026</strain>
    </source>
</reference>
<dbReference type="GO" id="GO:0006487">
    <property type="term" value="P:protein N-linked glycosylation"/>
    <property type="evidence" value="ECO:0007669"/>
    <property type="project" value="TreeGrafter"/>
</dbReference>
<dbReference type="PANTHER" id="PTHR31121">
    <property type="entry name" value="ALPHA-1,2 MANNOSYLTRANSFERASE KTR1"/>
    <property type="match status" value="1"/>
</dbReference>
<dbReference type="STRING" id="763406.A0A1E3NEG1"/>
<keyword evidence="4" id="KW-0808">Transferase</keyword>
<evidence type="ECO:0008006" key="9">
    <source>
        <dbReference type="Google" id="ProtNLM"/>
    </source>
</evidence>
<dbReference type="InterPro" id="IPR002685">
    <property type="entry name" value="Glyco_trans_15"/>
</dbReference>
<dbReference type="GO" id="GO:0000032">
    <property type="term" value="P:cell wall mannoprotein biosynthetic process"/>
    <property type="evidence" value="ECO:0007669"/>
    <property type="project" value="TreeGrafter"/>
</dbReference>
<accession>A0A1E3NEG1</accession>
<dbReference type="GeneID" id="30179763"/>
<organism evidence="7 8">
    <name type="scientific">Pichia membranifaciens NRRL Y-2026</name>
    <dbReference type="NCBI Taxonomy" id="763406"/>
    <lineage>
        <taxon>Eukaryota</taxon>
        <taxon>Fungi</taxon>
        <taxon>Dikarya</taxon>
        <taxon>Ascomycota</taxon>
        <taxon>Saccharomycotina</taxon>
        <taxon>Pichiomycetes</taxon>
        <taxon>Pichiales</taxon>
        <taxon>Pichiaceae</taxon>
        <taxon>Pichia</taxon>
    </lineage>
</organism>
<feature type="active site" description="Nucleophile" evidence="6">
    <location>
        <position position="226"/>
    </location>
</feature>
<dbReference type="FunFam" id="3.90.550.10:FF:000051">
    <property type="entry name" value="Alpha-1,2-mannosyltransferase (Ktr4)"/>
    <property type="match status" value="1"/>
</dbReference>
<evidence type="ECO:0000256" key="3">
    <source>
        <dbReference type="ARBA" id="ARBA00022676"/>
    </source>
</evidence>
<name>A0A1E3NEG1_9ASCO</name>
<comment type="similarity">
    <text evidence="2">Belongs to the glycosyltransferase 15 family.</text>
</comment>
<comment type="subcellular location">
    <subcellularLocation>
        <location evidence="1">Membrane</location>
        <topology evidence="1">Single-pass type II membrane protein</topology>
    </subcellularLocation>
</comment>
<evidence type="ECO:0000313" key="7">
    <source>
        <dbReference type="EMBL" id="ODQ44512.1"/>
    </source>
</evidence>
<dbReference type="InterPro" id="IPR029044">
    <property type="entry name" value="Nucleotide-diphossugar_trans"/>
</dbReference>
<dbReference type="Gene3D" id="3.90.550.10">
    <property type="entry name" value="Spore Coat Polysaccharide Biosynthesis Protein SpsA, Chain A"/>
    <property type="match status" value="1"/>
</dbReference>
<evidence type="ECO:0000313" key="8">
    <source>
        <dbReference type="Proteomes" id="UP000094455"/>
    </source>
</evidence>
<dbReference type="Proteomes" id="UP000094455">
    <property type="component" value="Unassembled WGS sequence"/>
</dbReference>
<sequence length="339" mass="40715">MDPVVGQQVLIENYRRENATIMTLCREDDLSDILGTIRNLEDRFNKDYHYDWVFLNNEEYSAEFKAKVSKFTSGRTRFGLIPKEHWSYPAFIDQEKARAERQLMEDDGVIYGGMESYRHMCRFNSGFFYKHPIMMEYKYYWRVEPHVEFTCDINFDPFRYMVENKKTYGFTITIHEFERTIQTLWKTTKKFLADHPEHVHKNNLAKFITNDNGDTYNLCHFWSNFEIADMDFWRSKAYEDYFHDLDKSGGFFYERWGDAPVHSIAAALFLDRDQLHYFKNIGYQHGVYQMCPIEDEIYDGNRCYCDKDNDFTFDGYACGKEFFDAMGWTKPANWEQYAN</sequence>
<dbReference type="GO" id="GO:0016020">
    <property type="term" value="C:membrane"/>
    <property type="evidence" value="ECO:0007669"/>
    <property type="project" value="UniProtKB-SubCell"/>
</dbReference>
<dbReference type="PANTHER" id="PTHR31121:SF6">
    <property type="entry name" value="ALPHA-1,2 MANNOSYLTRANSFERASE KTR1"/>
    <property type="match status" value="1"/>
</dbReference>
<keyword evidence="5" id="KW-0812">Transmembrane</keyword>
<dbReference type="OrthoDB" id="439943at2759"/>
<evidence type="ECO:0000256" key="6">
    <source>
        <dbReference type="PIRSR" id="PIRSR018153-1"/>
    </source>
</evidence>
<dbReference type="RefSeq" id="XP_019015625.1">
    <property type="nucleotide sequence ID" value="XM_019163076.1"/>
</dbReference>
<dbReference type="Pfam" id="PF01793">
    <property type="entry name" value="Glyco_transf_15"/>
    <property type="match status" value="1"/>
</dbReference>